<comment type="caution">
    <text evidence="4">Lacks conserved residue(s) required for the propagation of feature annotation.</text>
</comment>
<name>A0A0H3CKA3_ENTCC</name>
<keyword evidence="8" id="KW-1185">Reference proteome</keyword>
<dbReference type="InterPro" id="IPR016032">
    <property type="entry name" value="Sig_transdc_resp-reg_C-effctor"/>
</dbReference>
<dbReference type="Proteomes" id="UP000002363">
    <property type="component" value="Chromosome"/>
</dbReference>
<evidence type="ECO:0000256" key="2">
    <source>
        <dbReference type="ARBA" id="ARBA00023125"/>
    </source>
</evidence>
<dbReference type="SUPFAM" id="SSF46894">
    <property type="entry name" value="C-terminal effector domain of the bipartite response regulators"/>
    <property type="match status" value="1"/>
</dbReference>
<evidence type="ECO:0000259" key="6">
    <source>
        <dbReference type="PROSITE" id="PS50110"/>
    </source>
</evidence>
<dbReference type="Pfam" id="PF00196">
    <property type="entry name" value="GerE"/>
    <property type="match status" value="1"/>
</dbReference>
<dbReference type="InterPro" id="IPR001789">
    <property type="entry name" value="Sig_transdc_resp-reg_receiver"/>
</dbReference>
<evidence type="ECO:0000259" key="5">
    <source>
        <dbReference type="PROSITE" id="PS50043"/>
    </source>
</evidence>
<dbReference type="PANTHER" id="PTHR44688:SF16">
    <property type="entry name" value="DNA-BINDING TRANSCRIPTIONAL ACTIVATOR DEVR_DOSR"/>
    <property type="match status" value="1"/>
</dbReference>
<dbReference type="PANTHER" id="PTHR44688">
    <property type="entry name" value="DNA-BINDING TRANSCRIPTIONAL ACTIVATOR DEVR_DOSR"/>
    <property type="match status" value="1"/>
</dbReference>
<sequence>MEEVIYVIDDDDAYRSFVVQFLTAAGYQTFDFSNAEEFLSSPIVDHPSCLILELNLPRMNGFDVMDALKARGCAIPVLILTKSGSIPACVRAMKAGARDFLTKPVEPEQLLRVVNEVLIDATNHFLEQQRLFELCKNYQALTRREKQIFELAINGLQNKQIASELGITEITVKVHRRRVMDKMQVRTLADLVHAAGTLQIGKSRCPPRRLY</sequence>
<dbReference type="GO" id="GO:0006355">
    <property type="term" value="P:regulation of DNA-templated transcription"/>
    <property type="evidence" value="ECO:0007669"/>
    <property type="project" value="InterPro"/>
</dbReference>
<feature type="domain" description="HTH luxR-type" evidence="5">
    <location>
        <begin position="134"/>
        <end position="199"/>
    </location>
</feature>
<dbReference type="Gene3D" id="1.10.10.10">
    <property type="entry name" value="Winged helix-like DNA-binding domain superfamily/Winged helix DNA-binding domain"/>
    <property type="match status" value="1"/>
</dbReference>
<gene>
    <name evidence="7" type="ordered locus">ECL_02497</name>
</gene>
<dbReference type="SMART" id="SM00448">
    <property type="entry name" value="REC"/>
    <property type="match status" value="1"/>
</dbReference>
<dbReference type="AlphaFoldDB" id="A0A0H3CKA3"/>
<evidence type="ECO:0000256" key="4">
    <source>
        <dbReference type="PROSITE-ProRule" id="PRU00169"/>
    </source>
</evidence>
<dbReference type="PROSITE" id="PS50043">
    <property type="entry name" value="HTH_LUXR_2"/>
    <property type="match status" value="1"/>
</dbReference>
<dbReference type="InterPro" id="IPR036388">
    <property type="entry name" value="WH-like_DNA-bd_sf"/>
</dbReference>
<dbReference type="EMBL" id="CP001918">
    <property type="protein sequence ID" value="ADF62040.1"/>
    <property type="molecule type" value="Genomic_DNA"/>
</dbReference>
<evidence type="ECO:0000256" key="1">
    <source>
        <dbReference type="ARBA" id="ARBA00023015"/>
    </source>
</evidence>
<dbReference type="SMART" id="SM00421">
    <property type="entry name" value="HTH_LUXR"/>
    <property type="match status" value="1"/>
</dbReference>
<evidence type="ECO:0000313" key="7">
    <source>
        <dbReference type="EMBL" id="ADF62040.1"/>
    </source>
</evidence>
<dbReference type="PRINTS" id="PR00038">
    <property type="entry name" value="HTHLUXR"/>
</dbReference>
<feature type="domain" description="Response regulatory" evidence="6">
    <location>
        <begin position="4"/>
        <end position="118"/>
    </location>
</feature>
<dbReference type="PROSITE" id="PS50110">
    <property type="entry name" value="RESPONSE_REGULATORY"/>
    <property type="match status" value="1"/>
</dbReference>
<protein>
    <submittedName>
        <fullName evidence="7">Two component transcriptional regulator, LuxR family</fullName>
    </submittedName>
</protein>
<evidence type="ECO:0000256" key="3">
    <source>
        <dbReference type="ARBA" id="ARBA00023163"/>
    </source>
</evidence>
<dbReference type="PATRIC" id="fig|716541.4.peg.2673"/>
<dbReference type="Pfam" id="PF00072">
    <property type="entry name" value="Response_reg"/>
    <property type="match status" value="1"/>
</dbReference>
<keyword evidence="2" id="KW-0238">DNA-binding</keyword>
<dbReference type="InterPro" id="IPR000792">
    <property type="entry name" value="Tscrpt_reg_LuxR_C"/>
</dbReference>
<dbReference type="STRING" id="716541.ECL_02497"/>
<keyword evidence="3" id="KW-0804">Transcription</keyword>
<dbReference type="Gene3D" id="3.40.50.2300">
    <property type="match status" value="1"/>
</dbReference>
<dbReference type="CDD" id="cd06170">
    <property type="entry name" value="LuxR_C_like"/>
    <property type="match status" value="1"/>
</dbReference>
<dbReference type="GO" id="GO:0003677">
    <property type="term" value="F:DNA binding"/>
    <property type="evidence" value="ECO:0007669"/>
    <property type="project" value="UniProtKB-KW"/>
</dbReference>
<dbReference type="HOGENOM" id="CLU_000445_90_4_6"/>
<organism evidence="7 8">
    <name type="scientific">Enterobacter cloacae subsp. cloacae (strain ATCC 13047 / DSM 30054 / NBRC 13535 / NCTC 10005 / WDCM 00083 / NCDC 279-56)</name>
    <dbReference type="NCBI Taxonomy" id="716541"/>
    <lineage>
        <taxon>Bacteria</taxon>
        <taxon>Pseudomonadati</taxon>
        <taxon>Pseudomonadota</taxon>
        <taxon>Gammaproteobacteria</taxon>
        <taxon>Enterobacterales</taxon>
        <taxon>Enterobacteriaceae</taxon>
        <taxon>Enterobacter</taxon>
        <taxon>Enterobacter cloacae complex</taxon>
    </lineage>
</organism>
<proteinExistence type="predicted"/>
<dbReference type="SUPFAM" id="SSF52172">
    <property type="entry name" value="CheY-like"/>
    <property type="match status" value="1"/>
</dbReference>
<reference evidence="7 8" key="1">
    <citation type="journal article" date="2010" name="J. Bacteriol.">
        <title>Complete genome sequence of Enterobacter cloacae subsp. cloacae type strain ATCC 13047.</title>
        <authorList>
            <person name="Ren Y."/>
            <person name="Ren Y."/>
            <person name="Zhou Z."/>
            <person name="Guo X."/>
            <person name="Li Y."/>
            <person name="Feng L."/>
            <person name="Wang L."/>
        </authorList>
    </citation>
    <scope>NUCLEOTIDE SEQUENCE [LARGE SCALE GENOMIC DNA]</scope>
    <source>
        <strain evidence="8">ATCC 13047 / DSM 30054 / NBRC 13535 / NCTC 10005 / WDCM 00083 / NCDC 279-56</strain>
    </source>
</reference>
<dbReference type="PROSITE" id="PS00622">
    <property type="entry name" value="HTH_LUXR_1"/>
    <property type="match status" value="1"/>
</dbReference>
<dbReference type="KEGG" id="enc:ECL_02497"/>
<dbReference type="GO" id="GO:0000160">
    <property type="term" value="P:phosphorelay signal transduction system"/>
    <property type="evidence" value="ECO:0007669"/>
    <property type="project" value="InterPro"/>
</dbReference>
<accession>A0A0H3CKA3</accession>
<dbReference type="RefSeq" id="WP_013097076.1">
    <property type="nucleotide sequence ID" value="NC_014121.1"/>
</dbReference>
<keyword evidence="1" id="KW-0805">Transcription regulation</keyword>
<dbReference type="EnsemblBacteria" id="ADF62040">
    <property type="protein sequence ID" value="ADF62040"/>
    <property type="gene ID" value="ECL_02497"/>
</dbReference>
<dbReference type="OrthoDB" id="9796655at2"/>
<dbReference type="eggNOG" id="COG4566">
    <property type="taxonomic scope" value="Bacteria"/>
</dbReference>
<dbReference type="InterPro" id="IPR011006">
    <property type="entry name" value="CheY-like_superfamily"/>
</dbReference>
<evidence type="ECO:0000313" key="8">
    <source>
        <dbReference type="Proteomes" id="UP000002363"/>
    </source>
</evidence>